<dbReference type="PANTHER" id="PTHR14948:SF46">
    <property type="entry name" value="DISPANIN SUBFAMILY A MEMBER 2B-LIKE-RELATED"/>
    <property type="match status" value="1"/>
</dbReference>
<evidence type="ECO:0000256" key="5">
    <source>
        <dbReference type="ARBA" id="ARBA00023136"/>
    </source>
</evidence>
<dbReference type="InParanoid" id="A0A6P7JW05"/>
<keyword evidence="5 7" id="KW-0472">Membrane</keyword>
<evidence type="ECO:0000256" key="3">
    <source>
        <dbReference type="ARBA" id="ARBA00022692"/>
    </source>
</evidence>
<proteinExistence type="inferred from homology"/>
<evidence type="ECO:0000313" key="8">
    <source>
        <dbReference type="Proteomes" id="UP000515145"/>
    </source>
</evidence>
<evidence type="ECO:0000256" key="4">
    <source>
        <dbReference type="ARBA" id="ARBA00022989"/>
    </source>
</evidence>
<name>A0A6P7JW05_9TELE</name>
<feature type="transmembrane region" description="Helical" evidence="7">
    <location>
        <begin position="109"/>
        <end position="135"/>
    </location>
</feature>
<dbReference type="InterPro" id="IPR007593">
    <property type="entry name" value="CD225/Dispanin_fam"/>
</dbReference>
<dbReference type="RefSeq" id="XP_028281130.1">
    <property type="nucleotide sequence ID" value="XM_028425329.1"/>
</dbReference>
<protein>
    <submittedName>
        <fullName evidence="9">Proline-rich transmembrane protein 1-like</fullName>
    </submittedName>
</protein>
<feature type="compositionally biased region" description="Low complexity" evidence="6">
    <location>
        <begin position="48"/>
        <end position="71"/>
    </location>
</feature>
<gene>
    <name evidence="9" type="primary">LOC114448412</name>
</gene>
<keyword evidence="4 7" id="KW-1133">Transmembrane helix</keyword>
<feature type="transmembrane region" description="Helical" evidence="7">
    <location>
        <begin position="156"/>
        <end position="178"/>
    </location>
</feature>
<keyword evidence="8" id="KW-1185">Reference proteome</keyword>
<accession>A0A6P7JW05</accession>
<comment type="subcellular location">
    <subcellularLocation>
        <location evidence="1">Membrane</location>
    </subcellularLocation>
</comment>
<organism evidence="8 9">
    <name type="scientific">Parambassis ranga</name>
    <name type="common">Indian glassy fish</name>
    <dbReference type="NCBI Taxonomy" id="210632"/>
    <lineage>
        <taxon>Eukaryota</taxon>
        <taxon>Metazoa</taxon>
        <taxon>Chordata</taxon>
        <taxon>Craniata</taxon>
        <taxon>Vertebrata</taxon>
        <taxon>Euteleostomi</taxon>
        <taxon>Actinopterygii</taxon>
        <taxon>Neopterygii</taxon>
        <taxon>Teleostei</taxon>
        <taxon>Neoteleostei</taxon>
        <taxon>Acanthomorphata</taxon>
        <taxon>Ovalentaria</taxon>
        <taxon>Ambassidae</taxon>
        <taxon>Parambassis</taxon>
    </lineage>
</organism>
<keyword evidence="3 7" id="KW-0812">Transmembrane</keyword>
<feature type="region of interest" description="Disordered" evidence="6">
    <location>
        <begin position="1"/>
        <end position="71"/>
    </location>
</feature>
<dbReference type="OrthoDB" id="6083617at2759"/>
<evidence type="ECO:0000313" key="9">
    <source>
        <dbReference type="RefSeq" id="XP_028281130.1"/>
    </source>
</evidence>
<dbReference type="FunCoup" id="A0A6P7JW05">
    <property type="interactions" value="1"/>
</dbReference>
<evidence type="ECO:0000256" key="1">
    <source>
        <dbReference type="ARBA" id="ARBA00004370"/>
    </source>
</evidence>
<dbReference type="AlphaFoldDB" id="A0A6P7JW05"/>
<dbReference type="GeneID" id="114448412"/>
<dbReference type="Proteomes" id="UP000515145">
    <property type="component" value="Chromosome 16"/>
</dbReference>
<dbReference type="Pfam" id="PF04505">
    <property type="entry name" value="CD225"/>
    <property type="match status" value="1"/>
</dbReference>
<reference evidence="9" key="1">
    <citation type="submission" date="2025-08" db="UniProtKB">
        <authorList>
            <consortium name="RefSeq"/>
        </authorList>
    </citation>
    <scope>IDENTIFICATION</scope>
</reference>
<dbReference type="GO" id="GO:0016020">
    <property type="term" value="C:membrane"/>
    <property type="evidence" value="ECO:0007669"/>
    <property type="project" value="UniProtKB-SubCell"/>
</dbReference>
<dbReference type="PANTHER" id="PTHR14948">
    <property type="entry name" value="NG5"/>
    <property type="match status" value="1"/>
</dbReference>
<dbReference type="InterPro" id="IPR051423">
    <property type="entry name" value="CD225/Dispanin"/>
</dbReference>
<evidence type="ECO:0000256" key="6">
    <source>
        <dbReference type="SAM" id="MobiDB-lite"/>
    </source>
</evidence>
<sequence>MDPEKSTNGPPMGWTDGKSPMDQPAPPPYNPYQGYSQPVPGYQPPPQDFGQPPQYGTAGYGQQPYPMGQPYPTGQPYLAGQMYPPQPNTVTVQPTVFVAQPLANPVKDYLGFSIFTMMCCCLPLGIAALIYSISAREANHVGNRMLAEQSSRTARTLNHVGLGIGIGAFILMVVYAAVMASMF</sequence>
<comment type="similarity">
    <text evidence="2">Belongs to the CD225/Dispanin family.</text>
</comment>
<evidence type="ECO:0000256" key="2">
    <source>
        <dbReference type="ARBA" id="ARBA00006843"/>
    </source>
</evidence>
<evidence type="ECO:0000256" key="7">
    <source>
        <dbReference type="SAM" id="Phobius"/>
    </source>
</evidence>